<evidence type="ECO:0000313" key="2">
    <source>
        <dbReference type="Proteomes" id="UP001597368"/>
    </source>
</evidence>
<reference evidence="2" key="1">
    <citation type="journal article" date="2019" name="Int. J. Syst. Evol. Microbiol.">
        <title>The Global Catalogue of Microorganisms (GCM) 10K type strain sequencing project: providing services to taxonomists for standard genome sequencing and annotation.</title>
        <authorList>
            <consortium name="The Broad Institute Genomics Platform"/>
            <consortium name="The Broad Institute Genome Sequencing Center for Infectious Disease"/>
            <person name="Wu L."/>
            <person name="Ma J."/>
        </authorList>
    </citation>
    <scope>NUCLEOTIDE SEQUENCE [LARGE SCALE GENOMIC DNA]</scope>
    <source>
        <strain evidence="2">ICMP 6774ER</strain>
    </source>
</reference>
<proteinExistence type="predicted"/>
<gene>
    <name evidence="1" type="ORF">ACFSKW_23980</name>
</gene>
<accession>A0ABW4SY21</accession>
<evidence type="ECO:0000313" key="1">
    <source>
        <dbReference type="EMBL" id="MFD1934533.1"/>
    </source>
</evidence>
<organism evidence="1 2">
    <name type="scientific">Nonomuraea mangrovi</name>
    <dbReference type="NCBI Taxonomy" id="2316207"/>
    <lineage>
        <taxon>Bacteria</taxon>
        <taxon>Bacillati</taxon>
        <taxon>Actinomycetota</taxon>
        <taxon>Actinomycetes</taxon>
        <taxon>Streptosporangiales</taxon>
        <taxon>Streptosporangiaceae</taxon>
        <taxon>Nonomuraea</taxon>
    </lineage>
</organism>
<dbReference type="EMBL" id="JBHUFV010000034">
    <property type="protein sequence ID" value="MFD1934533.1"/>
    <property type="molecule type" value="Genomic_DNA"/>
</dbReference>
<name>A0ABW4SY21_9ACTN</name>
<comment type="caution">
    <text evidence="1">The sequence shown here is derived from an EMBL/GenBank/DDBJ whole genome shotgun (WGS) entry which is preliminary data.</text>
</comment>
<protein>
    <submittedName>
        <fullName evidence="1">Uncharacterized protein</fullName>
    </submittedName>
</protein>
<dbReference type="RefSeq" id="WP_379574615.1">
    <property type="nucleotide sequence ID" value="NZ_JBHUFV010000034.1"/>
</dbReference>
<keyword evidence="2" id="KW-1185">Reference proteome</keyword>
<sequence length="65" mass="6622">MSTSESHLPTDKGRMLTVVVLALVLASGVAAAMVVAADAANAKSQPHGAIALTGRNHNETVLIRS</sequence>
<dbReference type="Proteomes" id="UP001597368">
    <property type="component" value="Unassembled WGS sequence"/>
</dbReference>